<accession>A0A2G5E6N8</accession>
<proteinExistence type="predicted"/>
<organism evidence="1 2">
    <name type="scientific">Aquilegia coerulea</name>
    <name type="common">Rocky mountain columbine</name>
    <dbReference type="NCBI Taxonomy" id="218851"/>
    <lineage>
        <taxon>Eukaryota</taxon>
        <taxon>Viridiplantae</taxon>
        <taxon>Streptophyta</taxon>
        <taxon>Embryophyta</taxon>
        <taxon>Tracheophyta</taxon>
        <taxon>Spermatophyta</taxon>
        <taxon>Magnoliopsida</taxon>
        <taxon>Ranunculales</taxon>
        <taxon>Ranunculaceae</taxon>
        <taxon>Thalictroideae</taxon>
        <taxon>Aquilegia</taxon>
    </lineage>
</organism>
<sequence>MCSTGSSSTLVFEDWLQKWPRSGLNSLGTIIWPLDLCCHLDFMGRKKPSHIQNAMPCLVKLKVTLCYMHLRSICIFYSIFQQFGLEIVSMSLCGFGLLCFLSY</sequence>
<keyword evidence="2" id="KW-1185">Reference proteome</keyword>
<dbReference type="AlphaFoldDB" id="A0A2G5E6N8"/>
<evidence type="ECO:0000313" key="1">
    <source>
        <dbReference type="EMBL" id="PIA51420.1"/>
    </source>
</evidence>
<dbReference type="OrthoDB" id="10519479at2759"/>
<dbReference type="EMBL" id="KZ305028">
    <property type="protein sequence ID" value="PIA51421.1"/>
    <property type="molecule type" value="Genomic_DNA"/>
</dbReference>
<evidence type="ECO:0000313" key="2">
    <source>
        <dbReference type="Proteomes" id="UP000230069"/>
    </source>
</evidence>
<name>A0A2G5E6N8_AQUCA</name>
<dbReference type="EMBL" id="KZ305028">
    <property type="protein sequence ID" value="PIA51420.1"/>
    <property type="molecule type" value="Genomic_DNA"/>
</dbReference>
<gene>
    <name evidence="1" type="ORF">AQUCO_01100328v1</name>
</gene>
<protein>
    <submittedName>
        <fullName evidence="1">Uncharacterized protein</fullName>
    </submittedName>
</protein>
<reference evidence="1 2" key="1">
    <citation type="submission" date="2017-09" db="EMBL/GenBank/DDBJ databases">
        <title>WGS assembly of Aquilegia coerulea Goldsmith.</title>
        <authorList>
            <person name="Hodges S."/>
            <person name="Kramer E."/>
            <person name="Nordborg M."/>
            <person name="Tomkins J."/>
            <person name="Borevitz J."/>
            <person name="Derieg N."/>
            <person name="Yan J."/>
            <person name="Mihaltcheva S."/>
            <person name="Hayes R.D."/>
            <person name="Rokhsar D."/>
        </authorList>
    </citation>
    <scope>NUCLEOTIDE SEQUENCE [LARGE SCALE GENOMIC DNA]</scope>
    <source>
        <strain evidence="2">cv. Goldsmith</strain>
    </source>
</reference>
<dbReference type="Proteomes" id="UP000230069">
    <property type="component" value="Unassembled WGS sequence"/>
</dbReference>